<proteinExistence type="predicted"/>
<evidence type="ECO:0000313" key="2">
    <source>
        <dbReference type="EMBL" id="THF72457.1"/>
    </source>
</evidence>
<evidence type="ECO:0000259" key="1">
    <source>
        <dbReference type="Pfam" id="PF13401"/>
    </source>
</evidence>
<gene>
    <name evidence="2" type="ORF">E6C55_33040</name>
</gene>
<protein>
    <submittedName>
        <fullName evidence="2">AAA family ATPase</fullName>
    </submittedName>
</protein>
<reference evidence="2 3" key="1">
    <citation type="submission" date="2019-04" db="EMBL/GenBank/DDBJ databases">
        <title>Cohnella sp. nov. isolated from preserved vegetables.</title>
        <authorList>
            <person name="Lin S.-Y."/>
            <person name="Hung M.-H."/>
            <person name="Young C.-C."/>
        </authorList>
    </citation>
    <scope>NUCLEOTIDE SEQUENCE [LARGE SCALE GENOMIC DNA]</scope>
    <source>
        <strain evidence="2 3">CC-MHH1044</strain>
    </source>
</reference>
<organism evidence="2 3">
    <name type="scientific">Cohnella fermenti</name>
    <dbReference type="NCBI Taxonomy" id="2565925"/>
    <lineage>
        <taxon>Bacteria</taxon>
        <taxon>Bacillati</taxon>
        <taxon>Bacillota</taxon>
        <taxon>Bacilli</taxon>
        <taxon>Bacillales</taxon>
        <taxon>Paenibacillaceae</taxon>
        <taxon>Cohnella</taxon>
    </lineage>
</organism>
<keyword evidence="3" id="KW-1185">Reference proteome</keyword>
<sequence>MFEDFYRMSHTPFSRDTPPQELYRSPMLDEMLERLVYAAERQLFTVVTGDCGTGKTTTIRRFTAELDAAKYKLLYVSDSKLTPRHFYKGMLEQLGCESKFYRGDAKRQLHREIELMRGIHRLQPVVVVDEAHLLDREMLEEVRFLLNFRMDAQSPMALILVGQSELWDRLRLQAYAAIRQRIDLQCKLPHYDRAQSGEYIRQHLSYAGSEHDIFSDGAVDEIHRYASGSARLINKACTHSLIYGAQNKRRIIDDHMVKQVIQGELS</sequence>
<dbReference type="PANTHER" id="PTHR35894:SF1">
    <property type="entry name" value="PHOSPHORIBULOKINASE _ URIDINE KINASE FAMILY"/>
    <property type="match status" value="1"/>
</dbReference>
<comment type="caution">
    <text evidence="2">The sequence shown here is derived from an EMBL/GenBank/DDBJ whole genome shotgun (WGS) entry which is preliminary data.</text>
</comment>
<dbReference type="PANTHER" id="PTHR35894">
    <property type="entry name" value="GENERAL SECRETION PATHWAY PROTEIN A-RELATED"/>
    <property type="match status" value="1"/>
</dbReference>
<dbReference type="OrthoDB" id="9815896at2"/>
<name>A0A4S4BKA9_9BACL</name>
<dbReference type="AlphaFoldDB" id="A0A4S4BKA9"/>
<dbReference type="RefSeq" id="WP_136374095.1">
    <property type="nucleotide sequence ID" value="NZ_SSOB01000091.1"/>
</dbReference>
<accession>A0A4S4BKA9</accession>
<dbReference type="InterPro" id="IPR027417">
    <property type="entry name" value="P-loop_NTPase"/>
</dbReference>
<dbReference type="Gene3D" id="3.40.50.300">
    <property type="entry name" value="P-loop containing nucleotide triphosphate hydrolases"/>
    <property type="match status" value="1"/>
</dbReference>
<dbReference type="EMBL" id="SSOB01000091">
    <property type="protein sequence ID" value="THF72457.1"/>
    <property type="molecule type" value="Genomic_DNA"/>
</dbReference>
<dbReference type="Pfam" id="PF13401">
    <property type="entry name" value="AAA_22"/>
    <property type="match status" value="1"/>
</dbReference>
<dbReference type="Proteomes" id="UP000310636">
    <property type="component" value="Unassembled WGS sequence"/>
</dbReference>
<evidence type="ECO:0000313" key="3">
    <source>
        <dbReference type="Proteomes" id="UP000310636"/>
    </source>
</evidence>
<dbReference type="CDD" id="cd00009">
    <property type="entry name" value="AAA"/>
    <property type="match status" value="1"/>
</dbReference>
<dbReference type="InterPro" id="IPR049945">
    <property type="entry name" value="AAA_22"/>
</dbReference>
<dbReference type="SUPFAM" id="SSF52540">
    <property type="entry name" value="P-loop containing nucleoside triphosphate hydrolases"/>
    <property type="match status" value="1"/>
</dbReference>
<dbReference type="GO" id="GO:0016887">
    <property type="term" value="F:ATP hydrolysis activity"/>
    <property type="evidence" value="ECO:0007669"/>
    <property type="project" value="InterPro"/>
</dbReference>
<dbReference type="InterPro" id="IPR052026">
    <property type="entry name" value="ExeA_AAA_ATPase_DNA-bind"/>
</dbReference>
<feature type="domain" description="ORC1/DEAH AAA+ ATPase" evidence="1">
    <location>
        <begin position="41"/>
        <end position="170"/>
    </location>
</feature>